<dbReference type="GO" id="GO:0005840">
    <property type="term" value="C:ribosome"/>
    <property type="evidence" value="ECO:0007669"/>
    <property type="project" value="UniProtKB-KW"/>
</dbReference>
<feature type="domain" description="Ribosomal eL28/Mak16" evidence="6">
    <location>
        <begin position="7"/>
        <end position="122"/>
    </location>
</feature>
<keyword evidence="3" id="KW-0687">Ribonucleoprotein</keyword>
<dbReference type="GO" id="GO:0006412">
    <property type="term" value="P:translation"/>
    <property type="evidence" value="ECO:0007669"/>
    <property type="project" value="InterPro"/>
</dbReference>
<dbReference type="InterPro" id="IPR029004">
    <property type="entry name" value="Ribosomal_eL28/Mak16"/>
</dbReference>
<evidence type="ECO:0000256" key="5">
    <source>
        <dbReference type="ARBA" id="ARBA00035330"/>
    </source>
</evidence>
<keyword evidence="2 7" id="KW-0689">Ribosomal protein</keyword>
<evidence type="ECO:0000256" key="1">
    <source>
        <dbReference type="ARBA" id="ARBA00007926"/>
    </source>
</evidence>
<comment type="similarity">
    <text evidence="1">Belongs to the eukaryotic ribosomal protein eL28 family.</text>
</comment>
<sequence length="140" mass="15418">MVSSDVAWSIVRNNSAFLLKKRGVQKAFSTEPCNLTSLNSQRYNGLVNKKAVGITPAADSKGFVLLTKKVKAANKPSKNIVKVTMKAGPRRSLHKVKSTLMKQRYRKDLTKAAMRKASAIIRAQKPLPKRKGAKVAAKKE</sequence>
<organism evidence="7">
    <name type="scientific">Pseudodiaptomus poplesia</name>
    <dbReference type="NCBI Taxonomy" id="213370"/>
    <lineage>
        <taxon>Eukaryota</taxon>
        <taxon>Metazoa</taxon>
        <taxon>Ecdysozoa</taxon>
        <taxon>Arthropoda</taxon>
        <taxon>Crustacea</taxon>
        <taxon>Multicrustacea</taxon>
        <taxon>Hexanauplia</taxon>
        <taxon>Copepoda</taxon>
        <taxon>Calanoida</taxon>
        <taxon>Pseudodiaptomidae</taxon>
        <taxon>Pseudodiaptomus</taxon>
    </lineage>
</organism>
<evidence type="ECO:0000256" key="2">
    <source>
        <dbReference type="ARBA" id="ARBA00022980"/>
    </source>
</evidence>
<dbReference type="Pfam" id="PF01778">
    <property type="entry name" value="Ribosomal_L28e"/>
    <property type="match status" value="1"/>
</dbReference>
<reference evidence="7" key="1">
    <citation type="journal article" date="2015" name="Sci. Rep.">
        <title>Spliced leader RNA trans-splicing discovered in copepods.</title>
        <authorList>
            <person name="Yang F."/>
            <person name="Xu D."/>
            <person name="Zhuang Y."/>
            <person name="Yi X."/>
            <person name="Huang Y."/>
            <person name="Chen H."/>
            <person name="Lin S."/>
            <person name="Campbell D.A."/>
            <person name="Sturm N.R."/>
            <person name="Liu G."/>
            <person name="Zhang H."/>
        </authorList>
    </citation>
    <scope>NUCLEOTIDE SEQUENCE</scope>
</reference>
<protein>
    <recommendedName>
        <fullName evidence="4">Large ribosomal subunit protein eL28</fullName>
    </recommendedName>
    <alternativeName>
        <fullName evidence="5">60S ribosomal protein L28</fullName>
    </alternativeName>
</protein>
<dbReference type="FunFam" id="3.30.390.110:FF:000002">
    <property type="entry name" value="60S ribosomal protein L28"/>
    <property type="match status" value="1"/>
</dbReference>
<dbReference type="EMBL" id="KT754941">
    <property type="protein sequence ID" value="ALS04775.1"/>
    <property type="molecule type" value="mRNA"/>
</dbReference>
<accession>A0A0U2M9Y4</accession>
<dbReference type="AlphaFoldDB" id="A0A0U2M9Y4"/>
<evidence type="ECO:0000313" key="7">
    <source>
        <dbReference type="EMBL" id="ALS04775.1"/>
    </source>
</evidence>
<dbReference type="Gene3D" id="3.30.390.110">
    <property type="match status" value="1"/>
</dbReference>
<dbReference type="InterPro" id="IPR002672">
    <property type="entry name" value="Ribosomal_eL28"/>
</dbReference>
<dbReference type="GO" id="GO:1990904">
    <property type="term" value="C:ribonucleoprotein complex"/>
    <property type="evidence" value="ECO:0007669"/>
    <property type="project" value="UniProtKB-KW"/>
</dbReference>
<evidence type="ECO:0000256" key="4">
    <source>
        <dbReference type="ARBA" id="ARBA00035223"/>
    </source>
</evidence>
<dbReference type="PANTHER" id="PTHR10544">
    <property type="entry name" value="60S RIBOSOMAL PROTEIN L28"/>
    <property type="match status" value="1"/>
</dbReference>
<dbReference type="EMBL" id="KT755048">
    <property type="protein sequence ID" value="ALS04882.1"/>
    <property type="molecule type" value="mRNA"/>
</dbReference>
<dbReference type="GO" id="GO:0003735">
    <property type="term" value="F:structural constituent of ribosome"/>
    <property type="evidence" value="ECO:0007669"/>
    <property type="project" value="InterPro"/>
</dbReference>
<evidence type="ECO:0000256" key="3">
    <source>
        <dbReference type="ARBA" id="ARBA00023274"/>
    </source>
</evidence>
<name>A0A0U2M9Y4_9MAXI</name>
<proteinExistence type="evidence at transcript level"/>
<evidence type="ECO:0000259" key="6">
    <source>
        <dbReference type="Pfam" id="PF01778"/>
    </source>
</evidence>